<evidence type="ECO:0000256" key="1">
    <source>
        <dbReference type="SAM" id="SignalP"/>
    </source>
</evidence>
<dbReference type="Proteomes" id="UP001195483">
    <property type="component" value="Unassembled WGS sequence"/>
</dbReference>
<keyword evidence="1" id="KW-0732">Signal</keyword>
<dbReference type="EMBL" id="JAEAOA010001404">
    <property type="protein sequence ID" value="KAK3607009.1"/>
    <property type="molecule type" value="Genomic_DNA"/>
</dbReference>
<sequence length="104" mass="11029">MSVSRSSFMLLLLVAIANCDVNYYPYYGTGGVSGSGQVLIRRPHVHHPASISRISVLDADHAAFGGFPSRPLVPAQHVVGSPIVFGSDIDSSDIYKDDSVVVIG</sequence>
<proteinExistence type="predicted"/>
<feature type="signal peptide" evidence="1">
    <location>
        <begin position="1"/>
        <end position="19"/>
    </location>
</feature>
<accession>A0AAE0TBV8</accession>
<reference evidence="2" key="2">
    <citation type="journal article" date="2021" name="Genome Biol. Evol.">
        <title>Developing a high-quality reference genome for a parasitic bivalve with doubly uniparental inheritance (Bivalvia: Unionida).</title>
        <authorList>
            <person name="Smith C.H."/>
        </authorList>
    </citation>
    <scope>NUCLEOTIDE SEQUENCE</scope>
    <source>
        <strain evidence="2">CHS0354</strain>
        <tissue evidence="2">Mantle</tissue>
    </source>
</reference>
<feature type="chain" id="PRO_5042202963" evidence="1">
    <location>
        <begin position="20"/>
        <end position="104"/>
    </location>
</feature>
<reference evidence="2" key="3">
    <citation type="submission" date="2023-05" db="EMBL/GenBank/DDBJ databases">
        <authorList>
            <person name="Smith C.H."/>
        </authorList>
    </citation>
    <scope>NUCLEOTIDE SEQUENCE</scope>
    <source>
        <strain evidence="2">CHS0354</strain>
        <tissue evidence="2">Mantle</tissue>
    </source>
</reference>
<organism evidence="2 3">
    <name type="scientific">Potamilus streckersoni</name>
    <dbReference type="NCBI Taxonomy" id="2493646"/>
    <lineage>
        <taxon>Eukaryota</taxon>
        <taxon>Metazoa</taxon>
        <taxon>Spiralia</taxon>
        <taxon>Lophotrochozoa</taxon>
        <taxon>Mollusca</taxon>
        <taxon>Bivalvia</taxon>
        <taxon>Autobranchia</taxon>
        <taxon>Heteroconchia</taxon>
        <taxon>Palaeoheterodonta</taxon>
        <taxon>Unionida</taxon>
        <taxon>Unionoidea</taxon>
        <taxon>Unionidae</taxon>
        <taxon>Ambleminae</taxon>
        <taxon>Lampsilini</taxon>
        <taxon>Potamilus</taxon>
    </lineage>
</organism>
<protein>
    <submittedName>
        <fullName evidence="2">Uncharacterized protein</fullName>
    </submittedName>
</protein>
<evidence type="ECO:0000313" key="2">
    <source>
        <dbReference type="EMBL" id="KAK3607009.1"/>
    </source>
</evidence>
<evidence type="ECO:0000313" key="3">
    <source>
        <dbReference type="Proteomes" id="UP001195483"/>
    </source>
</evidence>
<name>A0AAE0TBV8_9BIVA</name>
<comment type="caution">
    <text evidence="2">The sequence shown here is derived from an EMBL/GenBank/DDBJ whole genome shotgun (WGS) entry which is preliminary data.</text>
</comment>
<dbReference type="AlphaFoldDB" id="A0AAE0TBV8"/>
<reference evidence="2" key="1">
    <citation type="journal article" date="2021" name="Genome Biol. Evol.">
        <title>A High-Quality Reference Genome for a Parasitic Bivalve with Doubly Uniparental Inheritance (Bivalvia: Unionida).</title>
        <authorList>
            <person name="Smith C.H."/>
        </authorList>
    </citation>
    <scope>NUCLEOTIDE SEQUENCE</scope>
    <source>
        <strain evidence="2">CHS0354</strain>
    </source>
</reference>
<keyword evidence="3" id="KW-1185">Reference proteome</keyword>
<gene>
    <name evidence="2" type="ORF">CHS0354_023171</name>
</gene>